<dbReference type="AlphaFoldDB" id="A0A1Q5SV71"/>
<dbReference type="InterPro" id="IPR052523">
    <property type="entry name" value="Trichothecene_AcTrans"/>
</dbReference>
<evidence type="ECO:0000313" key="2">
    <source>
        <dbReference type="EMBL" id="OKO91883.1"/>
    </source>
</evidence>
<protein>
    <recommendedName>
        <fullName evidence="1">N-acetyltransferase domain-containing protein</fullName>
    </recommendedName>
</protein>
<dbReference type="CDD" id="cd04301">
    <property type="entry name" value="NAT_SF"/>
    <property type="match status" value="1"/>
</dbReference>
<gene>
    <name evidence="2" type="ORF">PENSUB_12956</name>
</gene>
<accession>A0A1Q5SV71</accession>
<dbReference type="InterPro" id="IPR016181">
    <property type="entry name" value="Acyl_CoA_acyltransferase"/>
</dbReference>
<dbReference type="EMBL" id="MNBE01000744">
    <property type="protein sequence ID" value="OKO91883.1"/>
    <property type="molecule type" value="Genomic_DNA"/>
</dbReference>
<dbReference type="InterPro" id="IPR000182">
    <property type="entry name" value="GNAT_dom"/>
</dbReference>
<dbReference type="Pfam" id="PF13673">
    <property type="entry name" value="Acetyltransf_10"/>
    <property type="match status" value="1"/>
</dbReference>
<dbReference type="PANTHER" id="PTHR42791:SF2">
    <property type="entry name" value="N-ACETYLTRANSFERASE DOMAIN-CONTAINING PROTEIN"/>
    <property type="match status" value="1"/>
</dbReference>
<evidence type="ECO:0000313" key="3">
    <source>
        <dbReference type="Proteomes" id="UP000186955"/>
    </source>
</evidence>
<organism evidence="2 3">
    <name type="scientific">Penicillium subrubescens</name>
    <dbReference type="NCBI Taxonomy" id="1316194"/>
    <lineage>
        <taxon>Eukaryota</taxon>
        <taxon>Fungi</taxon>
        <taxon>Dikarya</taxon>
        <taxon>Ascomycota</taxon>
        <taxon>Pezizomycotina</taxon>
        <taxon>Eurotiomycetes</taxon>
        <taxon>Eurotiomycetidae</taxon>
        <taxon>Eurotiales</taxon>
        <taxon>Aspergillaceae</taxon>
        <taxon>Penicillium</taxon>
    </lineage>
</organism>
<dbReference type="STRING" id="1316194.A0A1Q5SV71"/>
<comment type="caution">
    <text evidence="2">The sequence shown here is derived from an EMBL/GenBank/DDBJ whole genome shotgun (WGS) entry which is preliminary data.</text>
</comment>
<dbReference type="Proteomes" id="UP000186955">
    <property type="component" value="Unassembled WGS sequence"/>
</dbReference>
<dbReference type="Gene3D" id="3.40.630.30">
    <property type="match status" value="1"/>
</dbReference>
<sequence>MTFEILPLEPADIPECFAAAQKAFVEFSRLIFKPDHLSTESAELLIKSRIQGFNNRNLQSRNFKAVDCETGTIIAAARWRVYPEDELLIKSVDEIVEAKLQPRVPELREDVARAFYTMLNQGKREIAGIEKDKDGRTVKLMRRVELESLFTHPSYQRRGAARALLQRCIQEADLLGLVVYLEATQDGKPLYENCGFEAIRTHTFEAEKFGGEGAHQYTIHDMVS</sequence>
<keyword evidence="3" id="KW-1185">Reference proteome</keyword>
<evidence type="ECO:0000259" key="1">
    <source>
        <dbReference type="PROSITE" id="PS51186"/>
    </source>
</evidence>
<dbReference type="PROSITE" id="PS51186">
    <property type="entry name" value="GNAT"/>
    <property type="match status" value="1"/>
</dbReference>
<name>A0A1Q5SV71_9EURO</name>
<dbReference type="SUPFAM" id="SSF55729">
    <property type="entry name" value="Acyl-CoA N-acyltransferases (Nat)"/>
    <property type="match status" value="1"/>
</dbReference>
<dbReference type="PANTHER" id="PTHR42791">
    <property type="entry name" value="GNAT FAMILY ACETYLTRANSFERASE"/>
    <property type="match status" value="1"/>
</dbReference>
<feature type="domain" description="N-acetyltransferase" evidence="1">
    <location>
        <begin position="79"/>
        <end position="211"/>
    </location>
</feature>
<dbReference type="GO" id="GO:0016747">
    <property type="term" value="F:acyltransferase activity, transferring groups other than amino-acyl groups"/>
    <property type="evidence" value="ECO:0007669"/>
    <property type="project" value="InterPro"/>
</dbReference>
<reference evidence="2 3" key="1">
    <citation type="submission" date="2016-10" db="EMBL/GenBank/DDBJ databases">
        <title>Genome sequence of the ascomycete fungus Penicillium subrubescens.</title>
        <authorList>
            <person name="De Vries R.P."/>
            <person name="Peng M."/>
            <person name="Dilokpimol A."/>
            <person name="Hilden K."/>
            <person name="Makela M.R."/>
            <person name="Grigoriev I."/>
            <person name="Riley R."/>
            <person name="Granchi Z."/>
        </authorList>
    </citation>
    <scope>NUCLEOTIDE SEQUENCE [LARGE SCALE GENOMIC DNA]</scope>
    <source>
        <strain evidence="2 3">CBS 132785</strain>
    </source>
</reference>
<proteinExistence type="predicted"/>